<dbReference type="AlphaFoldDB" id="A0A0C9V0M3"/>
<name>A0A0C9V0M3_9AGAM</name>
<evidence type="ECO:0000256" key="1">
    <source>
        <dbReference type="SAM" id="MobiDB-lite"/>
    </source>
</evidence>
<feature type="compositionally biased region" description="Pro residues" evidence="1">
    <location>
        <begin position="111"/>
        <end position="123"/>
    </location>
</feature>
<protein>
    <submittedName>
        <fullName evidence="2">Uncharacterized protein</fullName>
    </submittedName>
</protein>
<dbReference type="HOGENOM" id="CLU_645657_0_0_1"/>
<feature type="compositionally biased region" description="Basic and acidic residues" evidence="1">
    <location>
        <begin position="254"/>
        <end position="264"/>
    </location>
</feature>
<dbReference type="EMBL" id="KN839911">
    <property type="protein sequence ID" value="KIJ58789.1"/>
    <property type="molecule type" value="Genomic_DNA"/>
</dbReference>
<proteinExistence type="predicted"/>
<reference evidence="2 3" key="1">
    <citation type="submission" date="2014-04" db="EMBL/GenBank/DDBJ databases">
        <title>Evolutionary Origins and Diversification of the Mycorrhizal Mutualists.</title>
        <authorList>
            <consortium name="DOE Joint Genome Institute"/>
            <consortium name="Mycorrhizal Genomics Consortium"/>
            <person name="Kohler A."/>
            <person name="Kuo A."/>
            <person name="Nagy L.G."/>
            <person name="Floudas D."/>
            <person name="Copeland A."/>
            <person name="Barry K.W."/>
            <person name="Cichocki N."/>
            <person name="Veneault-Fourrey C."/>
            <person name="LaButti K."/>
            <person name="Lindquist E.A."/>
            <person name="Lipzen A."/>
            <person name="Lundell T."/>
            <person name="Morin E."/>
            <person name="Murat C."/>
            <person name="Riley R."/>
            <person name="Ohm R."/>
            <person name="Sun H."/>
            <person name="Tunlid A."/>
            <person name="Henrissat B."/>
            <person name="Grigoriev I.V."/>
            <person name="Hibbett D.S."/>
            <person name="Martin F."/>
        </authorList>
    </citation>
    <scope>NUCLEOTIDE SEQUENCE [LARGE SCALE GENOMIC DNA]</scope>
    <source>
        <strain evidence="2 3">MD-312</strain>
    </source>
</reference>
<dbReference type="Proteomes" id="UP000053820">
    <property type="component" value="Unassembled WGS sequence"/>
</dbReference>
<evidence type="ECO:0000313" key="3">
    <source>
        <dbReference type="Proteomes" id="UP000053820"/>
    </source>
</evidence>
<gene>
    <name evidence="2" type="ORF">HYDPIDRAFT_119264</name>
</gene>
<dbReference type="OrthoDB" id="2727312at2759"/>
<feature type="compositionally biased region" description="Polar residues" evidence="1">
    <location>
        <begin position="191"/>
        <end position="211"/>
    </location>
</feature>
<feature type="compositionally biased region" description="Polar residues" evidence="1">
    <location>
        <begin position="332"/>
        <end position="350"/>
    </location>
</feature>
<evidence type="ECO:0000313" key="2">
    <source>
        <dbReference type="EMBL" id="KIJ58789.1"/>
    </source>
</evidence>
<sequence>MCVYLQPLAGPSNQWVRTRIGELIPLPRDGELFENTAIFVKEEISFFDPRKLKRAVSIDTIATYRKPIKRSSSFIRPHQRPVPSVTTDEVPPEPEVTVIPPTPPLVSATLPLPPAIPAPPLPTIPSHSSDIRRLGRDPQPTPAPRKDARKHWRRPTAIPTEFSASEPGQLPSQKPREFSPESLTFPLLSPLQESRGQTPPHSEGPVSQTWRSKSDARAHPKRPQFGGQGNPKARSASPPSASNRGKRSAPPTSERARSSGRESHSPVPEQPRGSSLTVPGAPPVVEQKVFRSSTRVERSDGSPRAQRGRSNEIDSSKISPRWPHAEFDKTAGVQQPKRTSGDTASKPASRSSKKGTDNSQTSPFRSSEQVERSESVGSTRAQKGCSKESDNSKTSSRWPHAEYDKAARVQQPKRTNGETARAAETDKR</sequence>
<feature type="region of interest" description="Disordered" evidence="1">
    <location>
        <begin position="110"/>
        <end position="428"/>
    </location>
</feature>
<organism evidence="2 3">
    <name type="scientific">Hydnomerulius pinastri MD-312</name>
    <dbReference type="NCBI Taxonomy" id="994086"/>
    <lineage>
        <taxon>Eukaryota</taxon>
        <taxon>Fungi</taxon>
        <taxon>Dikarya</taxon>
        <taxon>Basidiomycota</taxon>
        <taxon>Agaricomycotina</taxon>
        <taxon>Agaricomycetes</taxon>
        <taxon>Agaricomycetidae</taxon>
        <taxon>Boletales</taxon>
        <taxon>Boletales incertae sedis</taxon>
        <taxon>Leucogyrophana</taxon>
    </lineage>
</organism>
<accession>A0A0C9V0M3</accession>
<keyword evidence="3" id="KW-1185">Reference proteome</keyword>